<dbReference type="InterPro" id="IPR044730">
    <property type="entry name" value="RNase_H-like_dom_plant"/>
</dbReference>
<dbReference type="EMBL" id="JAZDWU010000010">
    <property type="protein sequence ID" value="KAK9989403.1"/>
    <property type="molecule type" value="Genomic_DNA"/>
</dbReference>
<evidence type="ECO:0000259" key="2">
    <source>
        <dbReference type="Pfam" id="PF13966"/>
    </source>
</evidence>
<dbReference type="PANTHER" id="PTHR33116:SF86">
    <property type="entry name" value="REVERSE TRANSCRIPTASE DOMAIN-CONTAINING PROTEIN"/>
    <property type="match status" value="1"/>
</dbReference>
<dbReference type="InterPro" id="IPR026960">
    <property type="entry name" value="RVT-Znf"/>
</dbReference>
<dbReference type="SUPFAM" id="SSF56219">
    <property type="entry name" value="DNase I-like"/>
    <property type="match status" value="1"/>
</dbReference>
<dbReference type="InterPro" id="IPR036397">
    <property type="entry name" value="RNaseH_sf"/>
</dbReference>
<sequence>MPQQTPYPAKKRKAWENLCAILKSFQGPWVCLGDFNYIVNAEEKYGGVKGGTSAPNYLKELMFDLGAIDLGHLGNKFTWAKGRWGSSTIKEILDSPYPFRFEAAWIRDERCQGVIEQAWNIEVWGSQLSRLCKKQDATREVLCKWNKEIFGNIHTRISSLMQKLKEIQGNPSSEENNRLETEVETPQQLDDLVSPCISDVENQLLCSIPSLEDIKNTLFQMSDLKAPGPDGFRVLFYKEYWPIVGETVINAVTSFFEVGRLPSESAFIHNRWIAENQVIVQEMLHSFKARKMKEGLMAIKLDFQKAYDRVNWSFIKVVLIKFGFINWIMECITSVSFEVLIKGGKSKNFRSERRLRQGDPLFLYIFILGREAATTNQCLETYCSWSGQSLNRSKSSVFFSKNCQKQKCREIKQILQMKGLKKDSIYFGAPLFLSKAPSKDFKFLQDRLEARLMGWRSKCLSWAGRSTLIKFVARAIPTYSMSTFNIPNKICDKLDAATRRFRWRPKKSEGRFVAWRAWDKLCQPKCQGGLRFKKAKDVNQILLAKLTWMIDSKRDSLCMRILRAKYKVRNDWLRKNPPKRASSVWKAIEGAKKLIAKRACYLIGDVQAVIQIQIPLSPRLDKLIWVLDQKGDFSVKSAYQASRDQSPRNAPYNVPWQKLWMLNAPKRTKVLLWRIGQNSLPTKENIVLRIGEGNPNCVLCGENIEYCCHLFIKCNVARALWFASCGGLRSDAISISTNEDIVKFIVSPNSFLGPVSTRNKEDNELDSLRMLITLEAIWFMRNQLLHNVGHIDFIEASQLIKKRTLEYAKTLSKEKTVSKDKSISGWEAPEEGWIKLNMDAVVFDNATALAMVARNKNGEVLKVWAKKHEWCSPMQAEAAAVYWAIQLAQSEKWQHIIIEGDAKSCFDPLTTSKLQPDWSIATIISNILDLRKLFLNCNFSWVRRCCNTVAYEAAKSL</sequence>
<evidence type="ECO:0000313" key="4">
    <source>
        <dbReference type="Proteomes" id="UP001459277"/>
    </source>
</evidence>
<dbReference type="PANTHER" id="PTHR33116">
    <property type="entry name" value="REVERSE TRANSCRIPTASE ZINC-BINDING DOMAIN-CONTAINING PROTEIN-RELATED-RELATED"/>
    <property type="match status" value="1"/>
</dbReference>
<dbReference type="Proteomes" id="UP001459277">
    <property type="component" value="Unassembled WGS sequence"/>
</dbReference>
<feature type="domain" description="RNase H type-1" evidence="1">
    <location>
        <begin position="839"/>
        <end position="956"/>
    </location>
</feature>
<dbReference type="AlphaFoldDB" id="A0AAW2BVS9"/>
<dbReference type="CDD" id="cd06222">
    <property type="entry name" value="RNase_H_like"/>
    <property type="match status" value="1"/>
</dbReference>
<dbReference type="Gene3D" id="3.30.420.10">
    <property type="entry name" value="Ribonuclease H-like superfamily/Ribonuclease H"/>
    <property type="match status" value="1"/>
</dbReference>
<evidence type="ECO:0000259" key="1">
    <source>
        <dbReference type="Pfam" id="PF13456"/>
    </source>
</evidence>
<evidence type="ECO:0000313" key="3">
    <source>
        <dbReference type="EMBL" id="KAK9989403.1"/>
    </source>
</evidence>
<comment type="caution">
    <text evidence="3">The sequence shown here is derived from an EMBL/GenBank/DDBJ whole genome shotgun (WGS) entry which is preliminary data.</text>
</comment>
<dbReference type="GO" id="GO:0003676">
    <property type="term" value="F:nucleic acid binding"/>
    <property type="evidence" value="ECO:0007669"/>
    <property type="project" value="InterPro"/>
</dbReference>
<dbReference type="InterPro" id="IPR036691">
    <property type="entry name" value="Endo/exonu/phosph_ase_sf"/>
</dbReference>
<reference evidence="3 4" key="1">
    <citation type="submission" date="2024-01" db="EMBL/GenBank/DDBJ databases">
        <title>A telomere-to-telomere, gap-free genome of sweet tea (Lithocarpus litseifolius).</title>
        <authorList>
            <person name="Zhou J."/>
        </authorList>
    </citation>
    <scope>NUCLEOTIDE SEQUENCE [LARGE SCALE GENOMIC DNA]</scope>
    <source>
        <strain evidence="3">Zhou-2022a</strain>
        <tissue evidence="3">Leaf</tissue>
    </source>
</reference>
<dbReference type="GO" id="GO:0004523">
    <property type="term" value="F:RNA-DNA hybrid ribonuclease activity"/>
    <property type="evidence" value="ECO:0007669"/>
    <property type="project" value="InterPro"/>
</dbReference>
<name>A0AAW2BVS9_9ROSI</name>
<dbReference type="InterPro" id="IPR002156">
    <property type="entry name" value="RNaseH_domain"/>
</dbReference>
<accession>A0AAW2BVS9</accession>
<evidence type="ECO:0008006" key="5">
    <source>
        <dbReference type="Google" id="ProtNLM"/>
    </source>
</evidence>
<dbReference type="Pfam" id="PF13966">
    <property type="entry name" value="zf-RVT"/>
    <property type="match status" value="1"/>
</dbReference>
<proteinExistence type="predicted"/>
<dbReference type="SUPFAM" id="SSF53098">
    <property type="entry name" value="Ribonuclease H-like"/>
    <property type="match status" value="1"/>
</dbReference>
<keyword evidence="4" id="KW-1185">Reference proteome</keyword>
<protein>
    <recommendedName>
        <fullName evidence="5">Reverse transcriptase domain-containing protein</fullName>
    </recommendedName>
</protein>
<gene>
    <name evidence="3" type="ORF">SO802_029642</name>
</gene>
<organism evidence="3 4">
    <name type="scientific">Lithocarpus litseifolius</name>
    <dbReference type="NCBI Taxonomy" id="425828"/>
    <lineage>
        <taxon>Eukaryota</taxon>
        <taxon>Viridiplantae</taxon>
        <taxon>Streptophyta</taxon>
        <taxon>Embryophyta</taxon>
        <taxon>Tracheophyta</taxon>
        <taxon>Spermatophyta</taxon>
        <taxon>Magnoliopsida</taxon>
        <taxon>eudicotyledons</taxon>
        <taxon>Gunneridae</taxon>
        <taxon>Pentapetalae</taxon>
        <taxon>rosids</taxon>
        <taxon>fabids</taxon>
        <taxon>Fagales</taxon>
        <taxon>Fagaceae</taxon>
        <taxon>Lithocarpus</taxon>
    </lineage>
</organism>
<dbReference type="InterPro" id="IPR012337">
    <property type="entry name" value="RNaseH-like_sf"/>
</dbReference>
<feature type="domain" description="Reverse transcriptase zinc-binding" evidence="2">
    <location>
        <begin position="633"/>
        <end position="721"/>
    </location>
</feature>
<dbReference type="Pfam" id="PF13456">
    <property type="entry name" value="RVT_3"/>
    <property type="match status" value="1"/>
</dbReference>